<gene>
    <name evidence="2" type="ORF">CEURO_LOCUS3760</name>
</gene>
<organism evidence="2 3">
    <name type="scientific">Cuscuta europaea</name>
    <name type="common">European dodder</name>
    <dbReference type="NCBI Taxonomy" id="41803"/>
    <lineage>
        <taxon>Eukaryota</taxon>
        <taxon>Viridiplantae</taxon>
        <taxon>Streptophyta</taxon>
        <taxon>Embryophyta</taxon>
        <taxon>Tracheophyta</taxon>
        <taxon>Spermatophyta</taxon>
        <taxon>Magnoliopsida</taxon>
        <taxon>eudicotyledons</taxon>
        <taxon>Gunneridae</taxon>
        <taxon>Pentapetalae</taxon>
        <taxon>asterids</taxon>
        <taxon>lamiids</taxon>
        <taxon>Solanales</taxon>
        <taxon>Convolvulaceae</taxon>
        <taxon>Cuscuteae</taxon>
        <taxon>Cuscuta</taxon>
        <taxon>Cuscuta subgen. Cuscuta</taxon>
    </lineage>
</organism>
<keyword evidence="3" id="KW-1185">Reference proteome</keyword>
<evidence type="ECO:0000313" key="3">
    <source>
        <dbReference type="Proteomes" id="UP001152484"/>
    </source>
</evidence>
<evidence type="ECO:0000313" key="2">
    <source>
        <dbReference type="EMBL" id="CAH9070747.1"/>
    </source>
</evidence>
<sequence>MGVPHLWFLYSGSARVHLQFQEFTFSLTDFARMAAEMLIIDVKPETKVWTCRVTVIEKQNIRTAKNSPMRFMPMVLVDSVGTRVEATAFAGDISAIDERLQLYSTYLISNAYVKPLTQLRFCIDYNYQYVWSFTRRTFIQDIQLHDGVDYRELAEGSAKPFRELFACHLTKEKFSILAVIVAKLPRGFIVTGEKQKLAWDVVVVNDELILVPMTIWEDFVNRHGASIEKSLALNDWPIMLLSKAGTNIYQGLSLVTRYDSHMELNPGGERALVPKKL</sequence>
<accession>A0A9P1E0Z3</accession>
<protein>
    <recommendedName>
        <fullName evidence="1">Replication protein A 70 kDa DNA-binding subunit B/D first OB fold domain-containing protein</fullName>
    </recommendedName>
</protein>
<dbReference type="SUPFAM" id="SSF50249">
    <property type="entry name" value="Nucleic acid-binding proteins"/>
    <property type="match status" value="1"/>
</dbReference>
<dbReference type="EMBL" id="CAMAPE010000006">
    <property type="protein sequence ID" value="CAH9070747.1"/>
    <property type="molecule type" value="Genomic_DNA"/>
</dbReference>
<name>A0A9P1E0Z3_CUSEU</name>
<proteinExistence type="predicted"/>
<dbReference type="Gene3D" id="2.40.50.140">
    <property type="entry name" value="Nucleic acid-binding proteins"/>
    <property type="match status" value="2"/>
</dbReference>
<reference evidence="2" key="1">
    <citation type="submission" date="2022-07" db="EMBL/GenBank/DDBJ databases">
        <authorList>
            <person name="Macas J."/>
            <person name="Novak P."/>
            <person name="Neumann P."/>
        </authorList>
    </citation>
    <scope>NUCLEOTIDE SEQUENCE</scope>
</reference>
<dbReference type="InterPro" id="IPR003871">
    <property type="entry name" value="RFA1B/D_OB_1st"/>
</dbReference>
<evidence type="ECO:0000259" key="1">
    <source>
        <dbReference type="Pfam" id="PF02721"/>
    </source>
</evidence>
<dbReference type="AlphaFoldDB" id="A0A9P1E0Z3"/>
<feature type="non-terminal residue" evidence="2">
    <location>
        <position position="277"/>
    </location>
</feature>
<dbReference type="Proteomes" id="UP001152484">
    <property type="component" value="Unassembled WGS sequence"/>
</dbReference>
<feature type="domain" description="Replication protein A 70 kDa DNA-binding subunit B/D first OB fold" evidence="1">
    <location>
        <begin position="39"/>
        <end position="138"/>
    </location>
</feature>
<comment type="caution">
    <text evidence="2">The sequence shown here is derived from an EMBL/GenBank/DDBJ whole genome shotgun (WGS) entry which is preliminary data.</text>
</comment>
<dbReference type="Pfam" id="PF02721">
    <property type="entry name" value="DUF223"/>
    <property type="match status" value="1"/>
</dbReference>
<dbReference type="InterPro" id="IPR012340">
    <property type="entry name" value="NA-bd_OB-fold"/>
</dbReference>
<dbReference type="OrthoDB" id="1305634at2759"/>